<evidence type="ECO:0000259" key="2">
    <source>
        <dbReference type="PROSITE" id="PS50878"/>
    </source>
</evidence>
<evidence type="ECO:0000313" key="4">
    <source>
        <dbReference type="Proteomes" id="UP000585474"/>
    </source>
</evidence>
<dbReference type="SUPFAM" id="SSF56219">
    <property type="entry name" value="DNase I-like"/>
    <property type="match status" value="1"/>
</dbReference>
<dbReference type="InterPro" id="IPR043502">
    <property type="entry name" value="DNA/RNA_pol_sf"/>
</dbReference>
<sequence>MGSLVYECPTWVESGARVTRRSEPTRYCDGVRWREMMRKEIVGEGYGKVMQRDRGAARHSFGDTRANQRWHLKKLIRDLVLTLTAGLSDGVGYNKYHGPTNNNWALGLKNCKIKGQALKGPRDGVGYNNYHGPRNNSWAMGFKVQRTKGWDAHKSRLGGPSKELKGVVRGGSKWDMSSDLSYGPRAFAQAQEVGPTNKQLVDPYTVLVEEPESMRINGLKGIEESNVIKYGLEGLGSGGVQSQAVTPSFGRDEGSLRREEQEADGSEEMIEVHDQEYDTPTETRSEGDNWEGIDLAIVPLEHNQIEPIDSVGPEDEESRPSEVGDWILDRGGVSVSLTWARRKLKGFGKFLGISYGGKGRDGGRSRGMRELKNWEWSVSEGRRKGRGRSWPKGHKENVEDGYIWAFAGVYGPHNRRDRLRVWEELSGARAIWGTPWVCGGDFNVVRYPYERVGNSRITRAMRDFSDYTLEEVLMDLPLEGDRFTWSNGTASSRLDRFVVSPEWEGGHLDVRQYCLPRIVSDHKSVILEEGGSGQEVVGRIRSFWESIISSSQEAVVVEGRLEEVELGEVERVRRVELKAEIGRFLMAEEMSNYIGKIRIEGVLHEDQASVAGGIVGYYDKLYKESEQWRLRVDGLSMPALSTEEADSLVRPFGEEESLMWQILDASLVANEYVDGWLRSKEPRALCKLDIEKAYDHISWEFLLYLLEKLGFGDKWCSWMKSCISTVKFSVLLVNGLAKGFFSGTRGLRQGDPLSPFLSITVMDVLRRFISRVVSSGRLNGFRVGESSQEVIVLHLLFADDTLILCKDDPKEVACLRDILLCFQAASGLKINLVKSEIIQVSFLAPPLSPRLRGELVVDRLERKLDSWKRQYLSKGGKLTLIKSSLSSMPTYFLSLLTIPKSIASRLEKLMRDFLWNGLENAPGIHLVAWKFLNFPKKGGGLGIRDLVLFNKALLGKWIWRFAVGEDKLWCRVLRGKYGTIRGDWRTKAIDHFHETGLWKGIMQVWGDFCPHVFYQLGNGNKISFWYDAWCCQESLRKRFLELFALAFEQAALVADYWTLSPIRASQPGTDKWRWKTQGKGRFTVSSFYQTLTGLGDPTFPWKGIWVNSVPSKVCFFGWAAAKGAILTIDNLRRRSIIVTEWCYMCKRDAETTDHLLIHCDAARELWNLVFSIFGIQWVMPGTVRDLFACWSWKSNRGNRRLAWKMVLLSLFWCIWRERNLRAFEDI</sequence>
<name>A0A7J0DQX0_9ERIC</name>
<dbReference type="PROSITE" id="PS50878">
    <property type="entry name" value="RT_POL"/>
    <property type="match status" value="1"/>
</dbReference>
<dbReference type="SUPFAM" id="SSF56672">
    <property type="entry name" value="DNA/RNA polymerases"/>
    <property type="match status" value="1"/>
</dbReference>
<dbReference type="Pfam" id="PF00078">
    <property type="entry name" value="RVT_1"/>
    <property type="match status" value="1"/>
</dbReference>
<gene>
    <name evidence="3" type="ORF">Acr_00g0069200</name>
</gene>
<dbReference type="PANTHER" id="PTHR33116:SF78">
    <property type="entry name" value="OS12G0587133 PROTEIN"/>
    <property type="match status" value="1"/>
</dbReference>
<feature type="domain" description="Reverse transcriptase" evidence="2">
    <location>
        <begin position="616"/>
        <end position="872"/>
    </location>
</feature>
<evidence type="ECO:0000256" key="1">
    <source>
        <dbReference type="SAM" id="MobiDB-lite"/>
    </source>
</evidence>
<feature type="region of interest" description="Disordered" evidence="1">
    <location>
        <begin position="239"/>
        <end position="266"/>
    </location>
</feature>
<proteinExistence type="predicted"/>
<dbReference type="InterPro" id="IPR036691">
    <property type="entry name" value="Endo/exonu/phosph_ase_sf"/>
</dbReference>
<dbReference type="Proteomes" id="UP000585474">
    <property type="component" value="Unassembled WGS sequence"/>
</dbReference>
<dbReference type="PANTHER" id="PTHR33116">
    <property type="entry name" value="REVERSE TRANSCRIPTASE ZINC-BINDING DOMAIN-CONTAINING PROTEIN-RELATED-RELATED"/>
    <property type="match status" value="1"/>
</dbReference>
<evidence type="ECO:0000313" key="3">
    <source>
        <dbReference type="EMBL" id="GFS40543.1"/>
    </source>
</evidence>
<feature type="compositionally biased region" description="Basic and acidic residues" evidence="1">
    <location>
        <begin position="250"/>
        <end position="260"/>
    </location>
</feature>
<dbReference type="AlphaFoldDB" id="A0A7J0DQX0"/>
<dbReference type="Gene3D" id="3.60.10.10">
    <property type="entry name" value="Endonuclease/exonuclease/phosphatase"/>
    <property type="match status" value="1"/>
</dbReference>
<dbReference type="OrthoDB" id="428918at2759"/>
<dbReference type="InterPro" id="IPR026960">
    <property type="entry name" value="RVT-Znf"/>
</dbReference>
<dbReference type="EMBL" id="BJWL01000351">
    <property type="protein sequence ID" value="GFS40543.1"/>
    <property type="molecule type" value="Genomic_DNA"/>
</dbReference>
<dbReference type="InterPro" id="IPR000477">
    <property type="entry name" value="RT_dom"/>
</dbReference>
<reference evidence="4" key="1">
    <citation type="submission" date="2019-07" db="EMBL/GenBank/DDBJ databases">
        <title>De Novo Assembly of kiwifruit Actinidia rufa.</title>
        <authorList>
            <person name="Sugita-Konishi S."/>
            <person name="Sato K."/>
            <person name="Mori E."/>
            <person name="Abe Y."/>
            <person name="Kisaki G."/>
            <person name="Hamano K."/>
            <person name="Suezawa K."/>
            <person name="Otani M."/>
            <person name="Fukuda T."/>
            <person name="Manabe T."/>
            <person name="Gomi K."/>
            <person name="Tabuchi M."/>
            <person name="Akimitsu K."/>
            <person name="Kataoka I."/>
        </authorList>
    </citation>
    <scope>NUCLEOTIDE SEQUENCE [LARGE SCALE GENOMIC DNA]</scope>
    <source>
        <strain evidence="4">cv. Fuchu</strain>
    </source>
</reference>
<comment type="caution">
    <text evidence="3">The sequence shown here is derived from an EMBL/GenBank/DDBJ whole genome shotgun (WGS) entry which is preliminary data.</text>
</comment>
<organism evidence="3 4">
    <name type="scientific">Actinidia rufa</name>
    <dbReference type="NCBI Taxonomy" id="165716"/>
    <lineage>
        <taxon>Eukaryota</taxon>
        <taxon>Viridiplantae</taxon>
        <taxon>Streptophyta</taxon>
        <taxon>Embryophyta</taxon>
        <taxon>Tracheophyta</taxon>
        <taxon>Spermatophyta</taxon>
        <taxon>Magnoliopsida</taxon>
        <taxon>eudicotyledons</taxon>
        <taxon>Gunneridae</taxon>
        <taxon>Pentapetalae</taxon>
        <taxon>asterids</taxon>
        <taxon>Ericales</taxon>
        <taxon>Actinidiaceae</taxon>
        <taxon>Actinidia</taxon>
    </lineage>
</organism>
<accession>A0A7J0DQX0</accession>
<keyword evidence="4" id="KW-1185">Reference proteome</keyword>
<protein>
    <recommendedName>
        <fullName evidence="2">Reverse transcriptase domain-containing protein</fullName>
    </recommendedName>
</protein>
<dbReference type="Pfam" id="PF13966">
    <property type="entry name" value="zf-RVT"/>
    <property type="match status" value="1"/>
</dbReference>